<organism evidence="4 5">
    <name type="scientific">Limnobacter parvus</name>
    <dbReference type="NCBI Taxonomy" id="2939690"/>
    <lineage>
        <taxon>Bacteria</taxon>
        <taxon>Pseudomonadati</taxon>
        <taxon>Pseudomonadota</taxon>
        <taxon>Betaproteobacteria</taxon>
        <taxon>Burkholderiales</taxon>
        <taxon>Burkholderiaceae</taxon>
        <taxon>Limnobacter</taxon>
    </lineage>
</organism>
<evidence type="ECO:0000259" key="3">
    <source>
        <dbReference type="PROSITE" id="PS51832"/>
    </source>
</evidence>
<dbReference type="PROSITE" id="PS51832">
    <property type="entry name" value="HD_GYP"/>
    <property type="match status" value="1"/>
</dbReference>
<dbReference type="Proteomes" id="UP001165267">
    <property type="component" value="Unassembled WGS sequence"/>
</dbReference>
<dbReference type="InterPro" id="IPR011006">
    <property type="entry name" value="CheY-like_superfamily"/>
</dbReference>
<keyword evidence="1" id="KW-0597">Phosphoprotein</keyword>
<evidence type="ECO:0000256" key="1">
    <source>
        <dbReference type="PROSITE-ProRule" id="PRU00169"/>
    </source>
</evidence>
<keyword evidence="5" id="KW-1185">Reference proteome</keyword>
<gene>
    <name evidence="4" type="ORF">NSP04_09275</name>
</gene>
<feature type="modified residue" description="4-aspartylphosphate" evidence="1">
    <location>
        <position position="80"/>
    </location>
</feature>
<dbReference type="EMBL" id="JANKHG010000017">
    <property type="protein sequence ID" value="MCR2746837.1"/>
    <property type="molecule type" value="Genomic_DNA"/>
</dbReference>
<dbReference type="PANTHER" id="PTHR45228:SF8">
    <property type="entry name" value="TWO-COMPONENT RESPONSE REGULATOR-RELATED"/>
    <property type="match status" value="1"/>
</dbReference>
<dbReference type="CDD" id="cd00077">
    <property type="entry name" value="HDc"/>
    <property type="match status" value="1"/>
</dbReference>
<dbReference type="InterPro" id="IPR037522">
    <property type="entry name" value="HD_GYP_dom"/>
</dbReference>
<sequence>MSIDETVENQASPLIHGFTGSIHTSKRSKHKILFVDDDSNVINALRKTFSLEPYDILFTTDAREALSMTRREKPSVVICDLRMPDLSGIDVLQAISEFSPHIGKIILTGHAETESSIDAINLGQVDRFLIKPCNENAIRHAVSELIEVYELRVETDQLNQALAEKVYGLENFQHQLEIKVNERLDEIKQVNSLLDKSRKDIKLQYLSTIRVFCNFLELRSPALASHSRRVADLSRILAQQLALDENEVQQIYIASLLHDIGKIGLPDRTLFTPFASLDGEAQASLLKHPIRA</sequence>
<dbReference type="InterPro" id="IPR003607">
    <property type="entry name" value="HD/PDEase_dom"/>
</dbReference>
<evidence type="ECO:0000259" key="2">
    <source>
        <dbReference type="PROSITE" id="PS50110"/>
    </source>
</evidence>
<reference evidence="4" key="1">
    <citation type="submission" date="2022-07" db="EMBL/GenBank/DDBJ databases">
        <authorList>
            <person name="Xamxidin M."/>
        </authorList>
    </citation>
    <scope>NUCLEOTIDE SEQUENCE</scope>
    <source>
        <strain evidence="4">YS8-69</strain>
    </source>
</reference>
<dbReference type="InterPro" id="IPR001789">
    <property type="entry name" value="Sig_transdc_resp-reg_receiver"/>
</dbReference>
<dbReference type="Gene3D" id="3.40.50.2300">
    <property type="match status" value="1"/>
</dbReference>
<dbReference type="Pfam" id="PF00072">
    <property type="entry name" value="Response_reg"/>
    <property type="match status" value="1"/>
</dbReference>
<protein>
    <submittedName>
        <fullName evidence="4">Response regulator</fullName>
    </submittedName>
</protein>
<feature type="domain" description="Response regulatory" evidence="2">
    <location>
        <begin position="31"/>
        <end position="146"/>
    </location>
</feature>
<dbReference type="CDD" id="cd17569">
    <property type="entry name" value="REC_HupR-like"/>
    <property type="match status" value="1"/>
</dbReference>
<dbReference type="SMART" id="SM00448">
    <property type="entry name" value="REC"/>
    <property type="match status" value="1"/>
</dbReference>
<feature type="domain" description="HD-GYP" evidence="3">
    <location>
        <begin position="201"/>
        <end position="292"/>
    </location>
</feature>
<name>A0ABT1XKN2_9BURK</name>
<proteinExistence type="predicted"/>
<accession>A0ABT1XKN2</accession>
<dbReference type="SUPFAM" id="SSF109604">
    <property type="entry name" value="HD-domain/PDEase-like"/>
    <property type="match status" value="1"/>
</dbReference>
<comment type="caution">
    <text evidence="4">The sequence shown here is derived from an EMBL/GenBank/DDBJ whole genome shotgun (WGS) entry which is preliminary data.</text>
</comment>
<dbReference type="InterPro" id="IPR052020">
    <property type="entry name" value="Cyclic_di-GMP/3'3'-cGAMP_PDE"/>
</dbReference>
<dbReference type="PROSITE" id="PS50110">
    <property type="entry name" value="RESPONSE_REGULATORY"/>
    <property type="match status" value="1"/>
</dbReference>
<dbReference type="SUPFAM" id="SSF52172">
    <property type="entry name" value="CheY-like"/>
    <property type="match status" value="1"/>
</dbReference>
<evidence type="ECO:0000313" key="4">
    <source>
        <dbReference type="EMBL" id="MCR2746837.1"/>
    </source>
</evidence>
<dbReference type="Gene3D" id="1.10.3210.10">
    <property type="entry name" value="Hypothetical protein af1432"/>
    <property type="match status" value="1"/>
</dbReference>
<dbReference type="Pfam" id="PF13487">
    <property type="entry name" value="HD_5"/>
    <property type="match status" value="1"/>
</dbReference>
<evidence type="ECO:0000313" key="5">
    <source>
        <dbReference type="Proteomes" id="UP001165267"/>
    </source>
</evidence>
<dbReference type="PANTHER" id="PTHR45228">
    <property type="entry name" value="CYCLIC DI-GMP PHOSPHODIESTERASE TM_0186-RELATED"/>
    <property type="match status" value="1"/>
</dbReference>